<name>A0A9P4I752_9PEZI</name>
<feature type="region of interest" description="Disordered" evidence="1">
    <location>
        <begin position="289"/>
        <end position="309"/>
    </location>
</feature>
<gene>
    <name evidence="2" type="ORF">NA57DRAFT_60433</name>
</gene>
<keyword evidence="3" id="KW-1185">Reference proteome</keyword>
<dbReference type="OrthoDB" id="3713270at2759"/>
<organism evidence="2 3">
    <name type="scientific">Rhizodiscina lignyota</name>
    <dbReference type="NCBI Taxonomy" id="1504668"/>
    <lineage>
        <taxon>Eukaryota</taxon>
        <taxon>Fungi</taxon>
        <taxon>Dikarya</taxon>
        <taxon>Ascomycota</taxon>
        <taxon>Pezizomycotina</taxon>
        <taxon>Dothideomycetes</taxon>
        <taxon>Pleosporomycetidae</taxon>
        <taxon>Aulographales</taxon>
        <taxon>Rhizodiscinaceae</taxon>
        <taxon>Rhizodiscina</taxon>
    </lineage>
</organism>
<sequence>MQPLPVQPAPCSGIRLTCLPAELLGHILFSLSSLSDVLSLAATCQRARVICDDNATSICRNIVIYYRQARQLLADQGGPKLEDRLLTHHVAMMLRNWRVIERSITQFEWQVVRHITCTAHVLKRLYGLDRHPLSLTPSERRRFVRSYYTVWSLMIISPNLWPSRLAPVSSIREFYYLTELCLLPQSIGRDESLPLVNYSGTDSDTHNDSVLHFVPSEQRQKLREEVLKRIEPLREYVPDWIREWEPVDLSEYGPTDGYGPFVLLCDHFQSYLKQLYGYWPAIPPVNEDNIWSDSEDEDDTGSDSNDQDYICSDSGDEVYFWSDREDEIIVLP</sequence>
<protein>
    <recommendedName>
        <fullName evidence="4">F-box domain-containing protein</fullName>
    </recommendedName>
</protein>
<dbReference type="EMBL" id="ML978134">
    <property type="protein sequence ID" value="KAF2094387.1"/>
    <property type="molecule type" value="Genomic_DNA"/>
</dbReference>
<accession>A0A9P4I752</accession>
<dbReference type="SUPFAM" id="SSF81383">
    <property type="entry name" value="F-box domain"/>
    <property type="match status" value="1"/>
</dbReference>
<evidence type="ECO:0000256" key="1">
    <source>
        <dbReference type="SAM" id="MobiDB-lite"/>
    </source>
</evidence>
<reference evidence="2" key="1">
    <citation type="journal article" date="2020" name="Stud. Mycol.">
        <title>101 Dothideomycetes genomes: a test case for predicting lifestyles and emergence of pathogens.</title>
        <authorList>
            <person name="Haridas S."/>
            <person name="Albert R."/>
            <person name="Binder M."/>
            <person name="Bloem J."/>
            <person name="Labutti K."/>
            <person name="Salamov A."/>
            <person name="Andreopoulos B."/>
            <person name="Baker S."/>
            <person name="Barry K."/>
            <person name="Bills G."/>
            <person name="Bluhm B."/>
            <person name="Cannon C."/>
            <person name="Castanera R."/>
            <person name="Culley D."/>
            <person name="Daum C."/>
            <person name="Ezra D."/>
            <person name="Gonzalez J."/>
            <person name="Henrissat B."/>
            <person name="Kuo A."/>
            <person name="Liang C."/>
            <person name="Lipzen A."/>
            <person name="Lutzoni F."/>
            <person name="Magnuson J."/>
            <person name="Mondo S."/>
            <person name="Nolan M."/>
            <person name="Ohm R."/>
            <person name="Pangilinan J."/>
            <person name="Park H.-J."/>
            <person name="Ramirez L."/>
            <person name="Alfaro M."/>
            <person name="Sun H."/>
            <person name="Tritt A."/>
            <person name="Yoshinaga Y."/>
            <person name="Zwiers L.-H."/>
            <person name="Turgeon B."/>
            <person name="Goodwin S."/>
            <person name="Spatafora J."/>
            <person name="Crous P."/>
            <person name="Grigoriev I."/>
        </authorList>
    </citation>
    <scope>NUCLEOTIDE SEQUENCE</scope>
    <source>
        <strain evidence="2">CBS 133067</strain>
    </source>
</reference>
<evidence type="ECO:0000313" key="2">
    <source>
        <dbReference type="EMBL" id="KAF2094387.1"/>
    </source>
</evidence>
<dbReference type="InterPro" id="IPR036047">
    <property type="entry name" value="F-box-like_dom_sf"/>
</dbReference>
<dbReference type="Proteomes" id="UP000799772">
    <property type="component" value="Unassembled WGS sequence"/>
</dbReference>
<evidence type="ECO:0008006" key="4">
    <source>
        <dbReference type="Google" id="ProtNLM"/>
    </source>
</evidence>
<comment type="caution">
    <text evidence="2">The sequence shown here is derived from an EMBL/GenBank/DDBJ whole genome shotgun (WGS) entry which is preliminary data.</text>
</comment>
<evidence type="ECO:0000313" key="3">
    <source>
        <dbReference type="Proteomes" id="UP000799772"/>
    </source>
</evidence>
<dbReference type="AlphaFoldDB" id="A0A9P4I752"/>
<proteinExistence type="predicted"/>